<comment type="caution">
    <text evidence="1">The sequence shown here is derived from an EMBL/GenBank/DDBJ whole genome shotgun (WGS) entry which is preliminary data.</text>
</comment>
<dbReference type="EMBL" id="JACTAM010000950">
    <property type="protein sequence ID" value="KAI2646720.1"/>
    <property type="molecule type" value="Genomic_DNA"/>
</dbReference>
<accession>A0ABQ8L7K6</accession>
<keyword evidence="2" id="KW-1185">Reference proteome</keyword>
<proteinExistence type="predicted"/>
<gene>
    <name evidence="1" type="ORF">H4Q32_024969</name>
</gene>
<organism evidence="1 2">
    <name type="scientific">Labeo rohita</name>
    <name type="common">Indian major carp</name>
    <name type="synonym">Cyprinus rohita</name>
    <dbReference type="NCBI Taxonomy" id="84645"/>
    <lineage>
        <taxon>Eukaryota</taxon>
        <taxon>Metazoa</taxon>
        <taxon>Chordata</taxon>
        <taxon>Craniata</taxon>
        <taxon>Vertebrata</taxon>
        <taxon>Euteleostomi</taxon>
        <taxon>Actinopterygii</taxon>
        <taxon>Neopterygii</taxon>
        <taxon>Teleostei</taxon>
        <taxon>Ostariophysi</taxon>
        <taxon>Cypriniformes</taxon>
        <taxon>Cyprinidae</taxon>
        <taxon>Labeoninae</taxon>
        <taxon>Labeonini</taxon>
        <taxon>Labeo</taxon>
    </lineage>
</organism>
<sequence length="230" mass="26412">MLLEEIIPPLPDTPCNSPAGKLRTTDKVDAASISTQLSELSELVKNRSDGLEKLIGENLRMIKDMKEEIGRNTAQISGVMETIEFICSEVKDLKERVDLIDSRTKKEEIISIEQEKRLAHLEAYTRRWNLRVQRKKEKMPVRKLSNKGRGIIFQFTSRFYRDAVWRAAKDADFLTENCLKITEDLSPADRARRSKLWPAVEKARNKNKRAFFVGGRAFVDGANNFNSQVQ</sequence>
<dbReference type="Proteomes" id="UP000830375">
    <property type="component" value="Unassembled WGS sequence"/>
</dbReference>
<reference evidence="1 2" key="1">
    <citation type="submission" date="2022-01" db="EMBL/GenBank/DDBJ databases">
        <title>A high-quality chromosome-level genome assembly of rohu carp, Labeo rohita.</title>
        <authorList>
            <person name="Arick M.A. II"/>
            <person name="Hsu C.-Y."/>
            <person name="Magbanua Z."/>
            <person name="Pechanova O."/>
            <person name="Grover C."/>
            <person name="Miller E."/>
            <person name="Thrash A."/>
            <person name="Ezzel L."/>
            <person name="Alam S."/>
            <person name="Benzie J."/>
            <person name="Hamilton M."/>
            <person name="Karsi A."/>
            <person name="Lawrence M.L."/>
            <person name="Peterson D.G."/>
        </authorList>
    </citation>
    <scope>NUCLEOTIDE SEQUENCE [LARGE SCALE GENOMIC DNA]</scope>
    <source>
        <strain evidence="2">BAU-BD-2019</strain>
        <tissue evidence="1">Blood</tissue>
    </source>
</reference>
<protein>
    <submittedName>
        <fullName evidence="1">Anaphase spindle elongation protein 1</fullName>
    </submittedName>
</protein>
<evidence type="ECO:0000313" key="1">
    <source>
        <dbReference type="EMBL" id="KAI2646720.1"/>
    </source>
</evidence>
<name>A0ABQ8L7K6_LABRO</name>
<evidence type="ECO:0000313" key="2">
    <source>
        <dbReference type="Proteomes" id="UP000830375"/>
    </source>
</evidence>